<dbReference type="KEGG" id="ccah:DWG20_09255"/>
<dbReference type="Proteomes" id="UP000254537">
    <property type="component" value="Chromosome"/>
</dbReference>
<dbReference type="RefSeq" id="WP_115433546.1">
    <property type="nucleotide sequence ID" value="NZ_CP031337.1"/>
</dbReference>
<gene>
    <name evidence="1" type="ORF">DWG20_09255</name>
</gene>
<dbReference type="EMBL" id="CP031337">
    <property type="protein sequence ID" value="AXK39614.1"/>
    <property type="molecule type" value="Genomic_DNA"/>
</dbReference>
<protein>
    <recommendedName>
        <fullName evidence="3">Phage tail protein</fullName>
    </recommendedName>
</protein>
<evidence type="ECO:0008006" key="3">
    <source>
        <dbReference type="Google" id="ProtNLM"/>
    </source>
</evidence>
<reference evidence="1 2" key="1">
    <citation type="submission" date="2018-07" db="EMBL/GenBank/DDBJ databases">
        <title>Crenobacter cavernae sp. nov., isolated from a karst cave.</title>
        <authorList>
            <person name="Zhu H."/>
        </authorList>
    </citation>
    <scope>NUCLEOTIDE SEQUENCE [LARGE SCALE GENOMIC DNA]</scope>
    <source>
        <strain evidence="1 2">K1W11S-77</strain>
    </source>
</reference>
<evidence type="ECO:0000313" key="2">
    <source>
        <dbReference type="Proteomes" id="UP000254537"/>
    </source>
</evidence>
<sequence>MIALEWNQSGADLTLDGTDWLESAVILSLFTDRRALDADPLPGQDGDKRGWWGDSFADAPLGSRLWLLSREKVTAEVALRARDYAAEALAWMVGRGIALRVDVATEWQDDGRLAIATAITQPDGSVTRYQHLWTRHAV</sequence>
<organism evidence="1 2">
    <name type="scientific">Crenobacter cavernae</name>
    <dbReference type="NCBI Taxonomy" id="2290923"/>
    <lineage>
        <taxon>Bacteria</taxon>
        <taxon>Pseudomonadati</taxon>
        <taxon>Pseudomonadota</taxon>
        <taxon>Betaproteobacteria</taxon>
        <taxon>Neisseriales</taxon>
        <taxon>Neisseriaceae</taxon>
        <taxon>Crenobacter</taxon>
    </lineage>
</organism>
<dbReference type="OrthoDB" id="6689897at2"/>
<accession>A0A345Y6R2</accession>
<dbReference type="InterPro" id="IPR010877">
    <property type="entry name" value="Phage_Mu_Gp46"/>
</dbReference>
<proteinExistence type="predicted"/>
<name>A0A345Y6R2_9NEIS</name>
<dbReference type="Pfam" id="PF07409">
    <property type="entry name" value="GP46"/>
    <property type="match status" value="1"/>
</dbReference>
<evidence type="ECO:0000313" key="1">
    <source>
        <dbReference type="EMBL" id="AXK39614.1"/>
    </source>
</evidence>
<dbReference type="AlphaFoldDB" id="A0A345Y6R2"/>